<gene>
    <name evidence="1" type="ORF">EDS130_LOCUS37669</name>
</gene>
<organism evidence="1 2">
    <name type="scientific">Adineta ricciae</name>
    <name type="common">Rotifer</name>
    <dbReference type="NCBI Taxonomy" id="249248"/>
    <lineage>
        <taxon>Eukaryota</taxon>
        <taxon>Metazoa</taxon>
        <taxon>Spiralia</taxon>
        <taxon>Gnathifera</taxon>
        <taxon>Rotifera</taxon>
        <taxon>Eurotatoria</taxon>
        <taxon>Bdelloidea</taxon>
        <taxon>Adinetida</taxon>
        <taxon>Adinetidae</taxon>
        <taxon>Adineta</taxon>
    </lineage>
</organism>
<proteinExistence type="predicted"/>
<dbReference type="EMBL" id="CAJNOJ010000376">
    <property type="protein sequence ID" value="CAF1423456.1"/>
    <property type="molecule type" value="Genomic_DNA"/>
</dbReference>
<protein>
    <submittedName>
        <fullName evidence="1">Uncharacterized protein</fullName>
    </submittedName>
</protein>
<dbReference type="AlphaFoldDB" id="A0A815MHR4"/>
<dbReference type="OrthoDB" id="10010559at2759"/>
<dbReference type="Proteomes" id="UP000663852">
    <property type="component" value="Unassembled WGS sequence"/>
</dbReference>
<name>A0A815MHR4_ADIRI</name>
<evidence type="ECO:0000313" key="1">
    <source>
        <dbReference type="EMBL" id="CAF1423456.1"/>
    </source>
</evidence>
<accession>A0A815MHR4</accession>
<comment type="caution">
    <text evidence="1">The sequence shown here is derived from an EMBL/GenBank/DDBJ whole genome shotgun (WGS) entry which is preliminary data.</text>
</comment>
<reference evidence="1" key="1">
    <citation type="submission" date="2021-02" db="EMBL/GenBank/DDBJ databases">
        <authorList>
            <person name="Nowell W R."/>
        </authorList>
    </citation>
    <scope>NUCLEOTIDE SEQUENCE</scope>
</reference>
<evidence type="ECO:0000313" key="2">
    <source>
        <dbReference type="Proteomes" id="UP000663852"/>
    </source>
</evidence>
<sequence>MSDSRLNLLRFILLFKIKTLTFLSWNVGLDFFSGKYMTLSNEKSTIEFYEFYGMSFDDLTWLQLYTTNMKSLSIHKFTCDFGKVCGLTIATLITLKLHDIPESMNIHQLFKQCLYLPQLNHLELEGELFKESHIDGNHWRYLIENYIPHIKRFRFFFFINDGIVSRPHNDIIESYKTDFWLRDKKWFVNCDYLTGHRVFIYTLPCIKSELNYLVPYERTSTSSSSAISVPVLHLDSINTNHLPSNLHFDRVRSLSIYQTDRNMTYEQLRRLINISSVEHLIFLDYINPDLFFDILKYHPTQLSIRMCAQSFREVLGISYGVSYLGVFGITTVTIAKLHSRYNDTIEEHDEFSIHTNEQHKKYFISGMHHPFLTNDIQQLALFHKHFARYEFLIGNNLDEIKEKHALKTPVYIQSMKDYHHGRIDHTVDTLVVGGPPALISAVHLIQDKNENLIYLNNFQRIPIANGSAWHLEQDAHTEAPTSYKPTKFLRDQLKRLFIDNISLKEISTTGEFPWRTIDWLGWISHPNHWYRGFKLLAQFQIFTMFHDRTNLLNDVAKQCFINEKFFDQLDISLNKKLLLDGYGSIIIARNKQEINDLDDLKKSLLKEGRNVDILSKKTILNRYGFIPNGLVFGEKIHDRVLVANFMKILCEYLVKQGRTVIDGTLKTIYYDDSADSQGGGIIRFQNQMGEEKSIKFSRLILSLGSQEIFTKNNKRLYDVVSARGVSMLAHVYIPKGYQLPPVLVCGGTNHATKLSTQPISVNDKEDLYLMRFTAGACVTPNVSDKRTAFYDESIALGLITSVRKSLGRECQVKPIHVYGCNRQVSRYGQLNWIEPLKNIFVQYGAAGGGLTRAPDFITTLINKKDK</sequence>